<name>A0ABT7BU84_9CYAN</name>
<sequence>MTSYRLGLTSTFATLLAISFTGGVLPAMANPRTHLSELFSDSRDVVIPEGVTLPVSYDRAETVVIAPNEIFEMVLTIPDNITSRAGEILIPRGSEVRGQFEPVAGYGVGTQFVAEELILRDGTRIPIDAVSQTFTETEEVNGRIRGRSVLQGAAIGAGAATILAGVTGDRAIATEEVLGGAGLGALAGVFASRAKNNEVFSIDPNRDLDLRLRSNLRIAARDFNDFY</sequence>
<gene>
    <name evidence="1" type="ORF">PMH09_03920</name>
</gene>
<dbReference type="Proteomes" id="UP001232992">
    <property type="component" value="Unassembled WGS sequence"/>
</dbReference>
<evidence type="ECO:0000313" key="2">
    <source>
        <dbReference type="Proteomes" id="UP001232992"/>
    </source>
</evidence>
<proteinExistence type="predicted"/>
<keyword evidence="2" id="KW-1185">Reference proteome</keyword>
<protein>
    <recommendedName>
        <fullName evidence="3">Conjugal transfer protein TrbI</fullName>
    </recommendedName>
</protein>
<evidence type="ECO:0000313" key="1">
    <source>
        <dbReference type="EMBL" id="MDJ1182332.1"/>
    </source>
</evidence>
<organism evidence="1 2">
    <name type="scientific">Roseofilum casamattae BLCC-M143</name>
    <dbReference type="NCBI Taxonomy" id="3022442"/>
    <lineage>
        <taxon>Bacteria</taxon>
        <taxon>Bacillati</taxon>
        <taxon>Cyanobacteriota</taxon>
        <taxon>Cyanophyceae</taxon>
        <taxon>Desertifilales</taxon>
        <taxon>Desertifilaceae</taxon>
        <taxon>Roseofilum</taxon>
        <taxon>Roseofilum casamattae</taxon>
    </lineage>
</organism>
<accession>A0ABT7BU84</accession>
<evidence type="ECO:0008006" key="3">
    <source>
        <dbReference type="Google" id="ProtNLM"/>
    </source>
</evidence>
<dbReference type="RefSeq" id="WP_283756984.1">
    <property type="nucleotide sequence ID" value="NZ_JAQOSQ010000002.1"/>
</dbReference>
<reference evidence="1 2" key="1">
    <citation type="submission" date="2023-01" db="EMBL/GenBank/DDBJ databases">
        <title>Novel diversity within Roseofilum (Cyanobacteria; Desertifilaceae) from marine benthic mats with descriptions of four novel species.</title>
        <authorList>
            <person name="Wang Y."/>
            <person name="Berthold D.E."/>
            <person name="Hu J."/>
            <person name="Lefler F.W."/>
            <person name="Laughinghouse H.D. IV."/>
        </authorList>
    </citation>
    <scope>NUCLEOTIDE SEQUENCE [LARGE SCALE GENOMIC DNA]</scope>
    <source>
        <strain evidence="1 2">BLCC-M143</strain>
    </source>
</reference>
<comment type="caution">
    <text evidence="1">The sequence shown here is derived from an EMBL/GenBank/DDBJ whole genome shotgun (WGS) entry which is preliminary data.</text>
</comment>
<dbReference type="EMBL" id="JAQOSQ010000002">
    <property type="protein sequence ID" value="MDJ1182332.1"/>
    <property type="molecule type" value="Genomic_DNA"/>
</dbReference>